<evidence type="ECO:0000313" key="4">
    <source>
        <dbReference type="Proteomes" id="UP000018001"/>
    </source>
</evidence>
<reference evidence="4" key="1">
    <citation type="journal article" date="2014" name="Genome Announc.">
        <title>Draft genome sequence of the formaldehyde-resistant fungus Byssochlamys spectabilis No. 5 (anamorph Paecilomyces variotii No. 5) (NBRC109023).</title>
        <authorList>
            <person name="Oka T."/>
            <person name="Ekino K."/>
            <person name="Fukuda K."/>
            <person name="Nomura Y."/>
        </authorList>
    </citation>
    <scope>NUCLEOTIDE SEQUENCE [LARGE SCALE GENOMIC DNA]</scope>
    <source>
        <strain evidence="4">No. 5 / NBRC 109023</strain>
    </source>
</reference>
<feature type="compositionally biased region" description="Basic and acidic residues" evidence="1">
    <location>
        <begin position="149"/>
        <end position="161"/>
    </location>
</feature>
<dbReference type="AlphaFoldDB" id="V5FXV1"/>
<feature type="compositionally biased region" description="Polar residues" evidence="1">
    <location>
        <begin position="269"/>
        <end position="285"/>
    </location>
</feature>
<accession>V5FXV1</accession>
<dbReference type="HOGENOM" id="CLU_626979_0_0_1"/>
<protein>
    <submittedName>
        <fullName evidence="3">Uncharacterized protein</fullName>
    </submittedName>
</protein>
<feature type="region of interest" description="Disordered" evidence="1">
    <location>
        <begin position="30"/>
        <end position="437"/>
    </location>
</feature>
<dbReference type="OrthoDB" id="3596986at2759"/>
<gene>
    <name evidence="3" type="ORF">PVAR5_3208</name>
</gene>
<organism evidence="3 4">
    <name type="scientific">Byssochlamys spectabilis (strain No. 5 / NBRC 109023)</name>
    <name type="common">Paecilomyces variotii</name>
    <dbReference type="NCBI Taxonomy" id="1356009"/>
    <lineage>
        <taxon>Eukaryota</taxon>
        <taxon>Fungi</taxon>
        <taxon>Dikarya</taxon>
        <taxon>Ascomycota</taxon>
        <taxon>Pezizomycotina</taxon>
        <taxon>Eurotiomycetes</taxon>
        <taxon>Eurotiomycetidae</taxon>
        <taxon>Eurotiales</taxon>
        <taxon>Thermoascaceae</taxon>
        <taxon>Paecilomyces</taxon>
    </lineage>
</organism>
<sequence>MPHRALLGWPAGLLNTHLALVHCLLQSYQRPPESHPSVAHPFGNRQMPPPSSPQLYPPRAPSATGVQPPPPSYASREPPANPTHRPGSSMSISSMLGSDADRPPRDTGSSSMFPRPAVSASPYSTAPPQTAGIMSPPTAPGRQPSMEHPLFRRSETPDRLAAKNQPQPPRPYRSSSGDSAQLQMPDASRFGGLSRPQPFSQYPEKPATSRMSPQMSSADSPYAESRRLSLNGPIQRPSSQPQHVEPSTQPPSFSPLVRPSPGMAEAPSGISQRTSSYPGTETQYRYNGLYRDRPSEEQMARNGDGRGPDPESKYPQPQSRYGSQVPERDAERQHSASTWDARSQTVSPESKRFRAPDAPSFGFGAIQSYTKSLGSQLGSRPSPAVSLQPRQEQRSPNESVFAGNPLSKLQTQPRLFPPASAPSAGQQSFAEDQRRKG</sequence>
<comment type="caution">
    <text evidence="3">The sequence shown here is derived from an EMBL/GenBank/DDBJ whole genome shotgun (WGS) entry which is preliminary data.</text>
</comment>
<feature type="chain" id="PRO_5004733469" evidence="2">
    <location>
        <begin position="24"/>
        <end position="437"/>
    </location>
</feature>
<feature type="compositionally biased region" description="Polar residues" evidence="1">
    <location>
        <begin position="388"/>
        <end position="398"/>
    </location>
</feature>
<evidence type="ECO:0000256" key="1">
    <source>
        <dbReference type="SAM" id="MobiDB-lite"/>
    </source>
</evidence>
<name>V5FXV1_BYSSN</name>
<proteinExistence type="predicted"/>
<evidence type="ECO:0000256" key="2">
    <source>
        <dbReference type="SAM" id="SignalP"/>
    </source>
</evidence>
<feature type="compositionally biased region" description="Polar residues" evidence="1">
    <location>
        <begin position="367"/>
        <end position="379"/>
    </location>
</feature>
<feature type="compositionally biased region" description="Low complexity" evidence="1">
    <location>
        <begin position="87"/>
        <end position="98"/>
    </location>
</feature>
<feature type="signal peptide" evidence="2">
    <location>
        <begin position="1"/>
        <end position="23"/>
    </location>
</feature>
<keyword evidence="2" id="KW-0732">Signal</keyword>
<feature type="compositionally biased region" description="Basic and acidic residues" evidence="1">
    <location>
        <begin position="290"/>
        <end position="312"/>
    </location>
</feature>
<keyword evidence="4" id="KW-1185">Reference proteome</keyword>
<dbReference type="EMBL" id="BAUL01000095">
    <property type="protein sequence ID" value="GAD94581.1"/>
    <property type="molecule type" value="Genomic_DNA"/>
</dbReference>
<feature type="compositionally biased region" description="Polar residues" evidence="1">
    <location>
        <begin position="236"/>
        <end position="247"/>
    </location>
</feature>
<dbReference type="Proteomes" id="UP000018001">
    <property type="component" value="Unassembled WGS sequence"/>
</dbReference>
<feature type="compositionally biased region" description="Pro residues" evidence="1">
    <location>
        <begin position="47"/>
        <end position="60"/>
    </location>
</feature>
<feature type="non-terminal residue" evidence="3">
    <location>
        <position position="437"/>
    </location>
</feature>
<feature type="compositionally biased region" description="Polar residues" evidence="1">
    <location>
        <begin position="209"/>
        <end position="219"/>
    </location>
</feature>
<dbReference type="InParanoid" id="V5FXV1"/>
<dbReference type="eggNOG" id="ENOG502QX51">
    <property type="taxonomic scope" value="Eukaryota"/>
</dbReference>
<feature type="compositionally biased region" description="Polar residues" evidence="1">
    <location>
        <begin position="335"/>
        <end position="348"/>
    </location>
</feature>
<evidence type="ECO:0000313" key="3">
    <source>
        <dbReference type="EMBL" id="GAD94581.1"/>
    </source>
</evidence>